<dbReference type="InterPro" id="IPR050461">
    <property type="entry name" value="Nitroreductase_HadB/RutE"/>
</dbReference>
<reference evidence="6 7" key="1">
    <citation type="submission" date="2023-07" db="EMBL/GenBank/DDBJ databases">
        <title>Closed genome sequence of Methanimicrococcus sp. Es2.</title>
        <authorList>
            <person name="Protasov E."/>
            <person name="Platt K."/>
            <person name="Reeh H."/>
            <person name="Poehlein A."/>
            <person name="Daniel R."/>
            <person name="Brune A."/>
        </authorList>
    </citation>
    <scope>NUCLEOTIDE SEQUENCE [LARGE SCALE GENOMIC DNA]</scope>
    <source>
        <strain evidence="6 7">Es2</strain>
    </source>
</reference>
<evidence type="ECO:0000256" key="4">
    <source>
        <dbReference type="ARBA" id="ARBA00023002"/>
    </source>
</evidence>
<evidence type="ECO:0000259" key="5">
    <source>
        <dbReference type="Pfam" id="PF00881"/>
    </source>
</evidence>
<dbReference type="EMBL" id="CP131062">
    <property type="protein sequence ID" value="WNY28871.1"/>
    <property type="molecule type" value="Genomic_DNA"/>
</dbReference>
<feature type="domain" description="Nitroreductase" evidence="5">
    <location>
        <begin position="16"/>
        <end position="156"/>
    </location>
</feature>
<dbReference type="PANTHER" id="PTHR43543">
    <property type="entry name" value="MALONIC SEMIALDEHYDE REDUCTASE RUTE-RELATED"/>
    <property type="match status" value="1"/>
</dbReference>
<dbReference type="SUPFAM" id="SSF55469">
    <property type="entry name" value="FMN-dependent nitroreductase-like"/>
    <property type="match status" value="1"/>
</dbReference>
<dbReference type="Proteomes" id="UP001302662">
    <property type="component" value="Chromosome"/>
</dbReference>
<dbReference type="PANTHER" id="PTHR43543:SF1">
    <property type="entry name" value="MALONIC SEMIALDEHYDE REDUCTASE RUTE-RELATED"/>
    <property type="match status" value="1"/>
</dbReference>
<keyword evidence="1" id="KW-0285">Flavoprotein</keyword>
<keyword evidence="7" id="KW-1185">Reference proteome</keyword>
<protein>
    <submittedName>
        <fullName evidence="6">Malonic semialdehyde reductase RutE</fullName>
        <ecNumber evidence="6">1.1.1.298</ecNumber>
    </submittedName>
</protein>
<evidence type="ECO:0000256" key="1">
    <source>
        <dbReference type="ARBA" id="ARBA00022630"/>
    </source>
</evidence>
<evidence type="ECO:0000256" key="2">
    <source>
        <dbReference type="ARBA" id="ARBA00022643"/>
    </source>
</evidence>
<dbReference type="RefSeq" id="WP_316558876.1">
    <property type="nucleotide sequence ID" value="NZ_CP131062.1"/>
</dbReference>
<dbReference type="EC" id="1.1.1.298" evidence="6"/>
<dbReference type="InterPro" id="IPR023936">
    <property type="entry name" value="RutE-like"/>
</dbReference>
<name>A0AA96VAF1_9EURY</name>
<keyword evidence="2" id="KW-0288">FMN</keyword>
<evidence type="ECO:0000313" key="7">
    <source>
        <dbReference type="Proteomes" id="UP001302662"/>
    </source>
</evidence>
<sequence>MKLDKSSMDVIFDEARTHKYFEKTEISDDLLTQIYDELKMAPTWANCQSGRFVFVKSEDAKNRLLPHVGETNQRKIEEASATVIIAYDSKFYEFMPRLYPHGDYYTMFSKDETFAERAGLLSGSLQGAYLIIAARALGLDCGPMGGFDNAGVDKEFFPDGRFKSIFLCNLGIGDKSKLHPRDDRFKFAEACKIL</sequence>
<dbReference type="KEGG" id="mees:MmiEs2_10840"/>
<dbReference type="CDD" id="cd02148">
    <property type="entry name" value="RutE-like"/>
    <property type="match status" value="1"/>
</dbReference>
<gene>
    <name evidence="6" type="primary">rutE</name>
    <name evidence="6" type="ORF">MmiEs2_10840</name>
</gene>
<dbReference type="Pfam" id="PF00881">
    <property type="entry name" value="Nitroreductase"/>
    <property type="match status" value="1"/>
</dbReference>
<dbReference type="AlphaFoldDB" id="A0AA96VAF1"/>
<organism evidence="6 7">
    <name type="scientific">Methanimicrococcus stummii</name>
    <dbReference type="NCBI Taxonomy" id="3028294"/>
    <lineage>
        <taxon>Archaea</taxon>
        <taxon>Methanobacteriati</taxon>
        <taxon>Methanobacteriota</taxon>
        <taxon>Stenosarchaea group</taxon>
        <taxon>Methanomicrobia</taxon>
        <taxon>Methanosarcinales</taxon>
        <taxon>Methanosarcinaceae</taxon>
        <taxon>Methanimicrococcus</taxon>
    </lineage>
</organism>
<dbReference type="InterPro" id="IPR000415">
    <property type="entry name" value="Nitroreductase-like"/>
</dbReference>
<proteinExistence type="predicted"/>
<dbReference type="InterPro" id="IPR029479">
    <property type="entry name" value="Nitroreductase"/>
</dbReference>
<dbReference type="GO" id="GO:0035527">
    <property type="term" value="F:3-hydroxypropionate dehydrogenase (NADP+) activity"/>
    <property type="evidence" value="ECO:0007669"/>
    <property type="project" value="UniProtKB-EC"/>
</dbReference>
<accession>A0AA96VAF1</accession>
<dbReference type="GeneID" id="85197553"/>
<dbReference type="Gene3D" id="3.40.109.10">
    <property type="entry name" value="NADH Oxidase"/>
    <property type="match status" value="1"/>
</dbReference>
<dbReference type="NCBIfam" id="NF003768">
    <property type="entry name" value="PRK05365.1"/>
    <property type="match status" value="1"/>
</dbReference>
<keyword evidence="4 6" id="KW-0560">Oxidoreductase</keyword>
<evidence type="ECO:0000256" key="3">
    <source>
        <dbReference type="ARBA" id="ARBA00022857"/>
    </source>
</evidence>
<keyword evidence="3" id="KW-0521">NADP</keyword>
<evidence type="ECO:0000313" key="6">
    <source>
        <dbReference type="EMBL" id="WNY28871.1"/>
    </source>
</evidence>